<dbReference type="InterPro" id="IPR036736">
    <property type="entry name" value="ACP-like_sf"/>
</dbReference>
<dbReference type="InterPro" id="IPR006162">
    <property type="entry name" value="Ppantetheine_attach_site"/>
</dbReference>
<dbReference type="Pfam" id="PF00501">
    <property type="entry name" value="AMP-binding"/>
    <property type="match status" value="2"/>
</dbReference>
<dbReference type="PROSITE" id="PS50075">
    <property type="entry name" value="CARRIER"/>
    <property type="match status" value="1"/>
</dbReference>
<dbReference type="SMART" id="SM00823">
    <property type="entry name" value="PKS_PP"/>
    <property type="match status" value="2"/>
</dbReference>
<dbReference type="Pfam" id="PF00668">
    <property type="entry name" value="Condensation"/>
    <property type="match status" value="1"/>
</dbReference>
<dbReference type="Gene3D" id="3.30.559.30">
    <property type="entry name" value="Nonribosomal peptide synthetase, condensation domain"/>
    <property type="match status" value="1"/>
</dbReference>
<dbReference type="PANTHER" id="PTHR45527:SF1">
    <property type="entry name" value="FATTY ACID SYNTHASE"/>
    <property type="match status" value="1"/>
</dbReference>
<gene>
    <name evidence="6" type="ORF">P2L57_19055</name>
</gene>
<feature type="region of interest" description="Disordered" evidence="4">
    <location>
        <begin position="1102"/>
        <end position="1126"/>
    </location>
</feature>
<dbReference type="InterPro" id="IPR000873">
    <property type="entry name" value="AMP-dep_synth/lig_dom"/>
</dbReference>
<dbReference type="Gene3D" id="3.40.50.12780">
    <property type="entry name" value="N-terminal domain of ligase-like"/>
    <property type="match status" value="1"/>
</dbReference>
<dbReference type="InterPro" id="IPR001242">
    <property type="entry name" value="Condensation_dom"/>
</dbReference>
<evidence type="ECO:0000256" key="1">
    <source>
        <dbReference type="ARBA" id="ARBA00001957"/>
    </source>
</evidence>
<dbReference type="InterPro" id="IPR023213">
    <property type="entry name" value="CAT-like_dom_sf"/>
</dbReference>
<evidence type="ECO:0000256" key="2">
    <source>
        <dbReference type="ARBA" id="ARBA00022450"/>
    </source>
</evidence>
<dbReference type="SUPFAM" id="SSF52777">
    <property type="entry name" value="CoA-dependent acyltransferases"/>
    <property type="match status" value="2"/>
</dbReference>
<dbReference type="InterPro" id="IPR045851">
    <property type="entry name" value="AMP-bd_C_sf"/>
</dbReference>
<feature type="domain" description="Carrier" evidence="5">
    <location>
        <begin position="1"/>
        <end position="74"/>
    </location>
</feature>
<dbReference type="Pfam" id="PF00550">
    <property type="entry name" value="PP-binding"/>
    <property type="match status" value="2"/>
</dbReference>
<comment type="cofactor">
    <cofactor evidence="1">
        <name>pantetheine 4'-phosphate</name>
        <dbReference type="ChEBI" id="CHEBI:47942"/>
    </cofactor>
</comment>
<evidence type="ECO:0000313" key="7">
    <source>
        <dbReference type="Proteomes" id="UP001220022"/>
    </source>
</evidence>
<dbReference type="Proteomes" id="UP001220022">
    <property type="component" value="Unassembled WGS sequence"/>
</dbReference>
<name>A0ABT5Z1L8_9ACTN</name>
<keyword evidence="2" id="KW-0596">Phosphopantetheine</keyword>
<dbReference type="PROSITE" id="PS00012">
    <property type="entry name" value="PHOSPHOPANTETHEINE"/>
    <property type="match status" value="1"/>
</dbReference>
<dbReference type="EMBL" id="JARHTQ010000011">
    <property type="protein sequence ID" value="MDF2257738.1"/>
    <property type="molecule type" value="Genomic_DNA"/>
</dbReference>
<dbReference type="SUPFAM" id="SSF56801">
    <property type="entry name" value="Acetyl-CoA synthetase-like"/>
    <property type="match status" value="1"/>
</dbReference>
<proteinExistence type="predicted"/>
<dbReference type="SUPFAM" id="SSF47336">
    <property type="entry name" value="ACP-like"/>
    <property type="match status" value="2"/>
</dbReference>
<protein>
    <submittedName>
        <fullName evidence="6">AMP-binding protein</fullName>
    </submittedName>
</protein>
<comment type="caution">
    <text evidence="6">The sequence shown here is derived from an EMBL/GenBank/DDBJ whole genome shotgun (WGS) entry which is preliminary data.</text>
</comment>
<dbReference type="InterPro" id="IPR009081">
    <property type="entry name" value="PP-bd_ACP"/>
</dbReference>
<evidence type="ECO:0000256" key="4">
    <source>
        <dbReference type="SAM" id="MobiDB-lite"/>
    </source>
</evidence>
<dbReference type="RefSeq" id="WP_275816044.1">
    <property type="nucleotide sequence ID" value="NZ_BAAANM010000022.1"/>
</dbReference>
<dbReference type="Gene3D" id="3.30.300.30">
    <property type="match status" value="1"/>
</dbReference>
<reference evidence="6 7" key="1">
    <citation type="submission" date="2023-03" db="EMBL/GenBank/DDBJ databases">
        <title>Draft genome sequence of type strain Streptomyces ferralitis JCM 14344.</title>
        <authorList>
            <person name="Klaysubun C."/>
            <person name="Duangmal K."/>
        </authorList>
    </citation>
    <scope>NUCLEOTIDE SEQUENCE [LARGE SCALE GENOMIC DNA]</scope>
    <source>
        <strain evidence="6 7">JCM 14344</strain>
    </source>
</reference>
<evidence type="ECO:0000313" key="6">
    <source>
        <dbReference type="EMBL" id="MDF2257738.1"/>
    </source>
</evidence>
<keyword evidence="7" id="KW-1185">Reference proteome</keyword>
<dbReference type="Gene3D" id="3.30.559.10">
    <property type="entry name" value="Chloramphenicol acetyltransferase-like domain"/>
    <property type="match status" value="1"/>
</dbReference>
<dbReference type="InterPro" id="IPR020806">
    <property type="entry name" value="PKS_PP-bd"/>
</dbReference>
<organism evidence="6 7">
    <name type="scientific">Streptantibioticus ferralitis</name>
    <dbReference type="NCBI Taxonomy" id="236510"/>
    <lineage>
        <taxon>Bacteria</taxon>
        <taxon>Bacillati</taxon>
        <taxon>Actinomycetota</taxon>
        <taxon>Actinomycetes</taxon>
        <taxon>Kitasatosporales</taxon>
        <taxon>Streptomycetaceae</taxon>
        <taxon>Streptantibioticus</taxon>
    </lineage>
</organism>
<dbReference type="PANTHER" id="PTHR45527">
    <property type="entry name" value="NONRIBOSOMAL PEPTIDE SYNTHETASE"/>
    <property type="match status" value="1"/>
</dbReference>
<accession>A0ABT5Z1L8</accession>
<keyword evidence="3" id="KW-0597">Phosphoprotein</keyword>
<evidence type="ECO:0000259" key="5">
    <source>
        <dbReference type="PROSITE" id="PS50075"/>
    </source>
</evidence>
<dbReference type="Pfam" id="PF13193">
    <property type="entry name" value="AMP-binding_C"/>
    <property type="match status" value="1"/>
</dbReference>
<dbReference type="Gene3D" id="1.10.1200.10">
    <property type="entry name" value="ACP-like"/>
    <property type="match status" value="2"/>
</dbReference>
<sequence length="1153" mass="121710">MRAGKVVRAAWAAATGQTGTPDDTRFLSAGGHSLAAARLVARLQEELGVELPLAVLLRDDPTLTELVELVETRASEGNARLVAAAGRVMANGQPGEARSAPAGPTLGRLWVWHQLHPESPAYNVVRVIEVADQIRPAALRAALADLVERHEALRCAVIQPTPGRLEVLVGAPVPVPLSVQVVRSPDPAALDSALRKVTEQALPMDQAPLWRAGMVYVPELSRSWLVLVLHHVISDLRATDVLLTELAAAYDARLAGSVPDLSDPAPSLLAHLEHEAAQVGSARWRADLAWWAGQLAGAEPPAPLPLCTPPDPPTYQGQADAVELSSAETAKVAATLLATQLTPAAFFLAASVAVLSAWTGGERPEVVGLPSVRRTRPSEERLVGFLLDTLPLRLATPAELAFTGLCEQIRTGYLEAAEHSLPPYNEVLRVLNLPRTGEASPLIRLWFNDLTTASCPEAFGGAPAVEYDLPPSAALFEVNLYLRLTSDGRYRLHLVTPAGAMERADATALLDQVRAAVLRAAADPAAPLHEVLATAPRPVEGAPPASTALPATTSELLRRWADRAPNSAALADSAGVLDYRALDAEVDRVADTLPAGARIAVPARRDRVFVTRLLACWRAEAVPVLVDAGWPQQRRAAALAAAGATSAFDWTGDGSAQPLPGAATEREPVGHVLFTSGSTGTPLAVAVPPGAAEYELDVLRERYTIGPGDRVSFLSGAAHDVALRDVVLPLRAGATVCIPPQEVSADAAAVPDWLAKNSVTVANATPLLLGLAFGLTPRRLDALRLVVCGGAPLSRTTAELVRTCAPAATLVNGYGCTETPQLVTAEEFTPGQPLPAGGIPVGTTISDRRVALRSDPADASEQPVGRPGEVWVAGPRIASGYLGTELSRRYTVDKAGVRWFRTGDLARRDAEGRLHLAGRTDRQVLVNGHRLALDEVELMARALPGVSDAVAAVVGMRTNGGDNVGESLRLWVRPGPATRLTGDDLRRALQQRLPAAAVPARVLVVDRLPTTTNLKAAVPDELPALPQDAAPDERLRLIAESIAGGPLDPTMTFFAAGFTSVSLLQLTAELAAAIGRPVPPVVPFRYPTLRALSNWLTGNVPVPARTTQDRPPAEVPSAPSVRHRLRQGSAQALRAARLAARARLSAPSDEEHG</sequence>
<evidence type="ECO:0000256" key="3">
    <source>
        <dbReference type="ARBA" id="ARBA00022553"/>
    </source>
</evidence>
<dbReference type="InterPro" id="IPR025110">
    <property type="entry name" value="AMP-bd_C"/>
</dbReference>
<dbReference type="InterPro" id="IPR042099">
    <property type="entry name" value="ANL_N_sf"/>
</dbReference>